<evidence type="ECO:0000256" key="1">
    <source>
        <dbReference type="ARBA" id="ARBA00013169"/>
    </source>
</evidence>
<dbReference type="GO" id="GO:0005506">
    <property type="term" value="F:iron ion binding"/>
    <property type="evidence" value="ECO:0007669"/>
    <property type="project" value="InterPro"/>
</dbReference>
<evidence type="ECO:0000256" key="4">
    <source>
        <dbReference type="ARBA" id="ARBA00022840"/>
    </source>
</evidence>
<accession>A0A1F6GQN4</accession>
<dbReference type="AlphaFoldDB" id="A0A1F6GQN4"/>
<evidence type="ECO:0000256" key="6">
    <source>
        <dbReference type="ARBA" id="ARBA00023146"/>
    </source>
</evidence>
<evidence type="ECO:0000313" key="10">
    <source>
        <dbReference type="EMBL" id="OGH00420.1"/>
    </source>
</evidence>
<dbReference type="GO" id="GO:0005524">
    <property type="term" value="F:ATP binding"/>
    <property type="evidence" value="ECO:0007669"/>
    <property type="project" value="UniProtKB-KW"/>
</dbReference>
<dbReference type="SUPFAM" id="SSF47323">
    <property type="entry name" value="Anticodon-binding domain of a subclass of class I aminoacyl-tRNA synthetases"/>
    <property type="match status" value="1"/>
</dbReference>
<comment type="caution">
    <text evidence="10">The sequence shown here is derived from an EMBL/GenBank/DDBJ whole genome shotgun (WGS) entry which is preliminary data.</text>
</comment>
<dbReference type="InterPro" id="IPR002303">
    <property type="entry name" value="Valyl-tRNA_ligase"/>
</dbReference>
<dbReference type="GO" id="GO:0004832">
    <property type="term" value="F:valine-tRNA ligase activity"/>
    <property type="evidence" value="ECO:0007669"/>
    <property type="project" value="UniProtKB-UniRule"/>
</dbReference>
<dbReference type="Gene3D" id="3.40.50.620">
    <property type="entry name" value="HUPs"/>
    <property type="match status" value="2"/>
</dbReference>
<keyword evidence="6" id="KW-0030">Aminoacyl-tRNA synthetase</keyword>
<evidence type="ECO:0000256" key="2">
    <source>
        <dbReference type="ARBA" id="ARBA00022598"/>
    </source>
</evidence>
<name>A0A1F6GQN4_9PROT</name>
<dbReference type="GO" id="GO:0002161">
    <property type="term" value="F:aminoacyl-tRNA deacylase activity"/>
    <property type="evidence" value="ECO:0007669"/>
    <property type="project" value="InterPro"/>
</dbReference>
<sequence length="823" mass="93023">MNLLEAKRYEHQEAEARWSQFWDELGIYKYDPNSTKPLFSVDTPPPYASAAHLHVGHAMSYSQAEILVRQKRMSGFNCYYPMGFDDNGLPTERYVEKKYNIDKSKITRPDFVELCIKETKEVAESYRRFWRMLGISVDWSLEYNTIGKGPTKVAQSSFLDLVKKGLVGRKKDPIMWDISMQTALAQADIEAIERNGMLNDVAFTAVEGGQELVISTTRPELIPACVALFCHPEDERFQSLLGKKAKVPLFGYEVPILADESVEKDFGTGLMMVCTFGDPEDIAKWKKYKLMSRVVLNEKGILNRLAGEFEGQHVTKARAAILAKLEETGALKGQKQTLQRVSVSERSGTPVEYIPHLQWFIDLIDHKEAFLDRANELNWFPEYFQKRYDHWVEGLKWDWCISRQRFYGVPIPVWYCNDCAYVHYAEPGELPVDPTAQGPALESCPVCGSGSFRPEEDVFDTWMTSSLTPQINAGMALNDKGQWEAERPGLFPMSIRVQGFEIIRTWAFYTVAKSHFHANSLPWKDIVVSGWGLDQAGHKISKSKGNYQDPAEIVQKFSADALRYWSALGTLGNDLRYNEIEVKNGQKLLNKLYNSVRFLSQSVGEGFKPGWDEAGLMPVDRWLLGACDQVVQSAGKHFETYDYSNALRLVERFFWDSYCDNYLEMIKFRLWNNPETDQSYSEAQIQAGKAVAIEVLYTLVKLFAPILPFVTEHIYQGFFKETVGGPESIHVAAWPQKSGKGYSEVDLAQGDAVAEVLSLIRKAKIESQIGIATKVERVELSAPAQTLVLARAFEVEIASAVRATKLTLTEGPLSATVTATPKA</sequence>
<dbReference type="InterPro" id="IPR002300">
    <property type="entry name" value="aa-tRNA-synth_Ia"/>
</dbReference>
<dbReference type="PANTHER" id="PTHR11946:SF93">
    <property type="entry name" value="VALINE--TRNA LIGASE, CHLOROPLASTIC_MITOCHONDRIAL 2"/>
    <property type="match status" value="1"/>
</dbReference>
<dbReference type="InterPro" id="IPR009008">
    <property type="entry name" value="Val/Leu/Ile-tRNA-synth_edit"/>
</dbReference>
<organism evidence="10 11">
    <name type="scientific">Candidatus Lambdaproteobacteria bacterium RIFOXYD2_FULL_56_26</name>
    <dbReference type="NCBI Taxonomy" id="1817773"/>
    <lineage>
        <taxon>Bacteria</taxon>
        <taxon>Pseudomonadati</taxon>
        <taxon>Pseudomonadota</taxon>
        <taxon>Candidatus Lambdaproteobacteria</taxon>
    </lineage>
</organism>
<comment type="catalytic activity">
    <reaction evidence="7">
        <text>tRNA(Val) + L-valine + ATP = L-valyl-tRNA(Val) + AMP + diphosphate</text>
        <dbReference type="Rhea" id="RHEA:10704"/>
        <dbReference type="Rhea" id="RHEA-COMP:9672"/>
        <dbReference type="Rhea" id="RHEA-COMP:9708"/>
        <dbReference type="ChEBI" id="CHEBI:30616"/>
        <dbReference type="ChEBI" id="CHEBI:33019"/>
        <dbReference type="ChEBI" id="CHEBI:57762"/>
        <dbReference type="ChEBI" id="CHEBI:78442"/>
        <dbReference type="ChEBI" id="CHEBI:78537"/>
        <dbReference type="ChEBI" id="CHEBI:456215"/>
        <dbReference type="EC" id="6.1.1.9"/>
    </reaction>
</comment>
<dbReference type="GO" id="GO:0006438">
    <property type="term" value="P:valyl-tRNA aminoacylation"/>
    <property type="evidence" value="ECO:0007669"/>
    <property type="project" value="UniProtKB-UniRule"/>
</dbReference>
<dbReference type="PRINTS" id="PR00986">
    <property type="entry name" value="TRNASYNTHVAL"/>
</dbReference>
<dbReference type="Proteomes" id="UP000177583">
    <property type="component" value="Unassembled WGS sequence"/>
</dbReference>
<dbReference type="PROSITE" id="PS50903">
    <property type="entry name" value="RUBREDOXIN_LIKE"/>
    <property type="match status" value="1"/>
</dbReference>
<dbReference type="InterPro" id="IPR024934">
    <property type="entry name" value="Rubredoxin-like_dom"/>
</dbReference>
<keyword evidence="4" id="KW-0067">ATP-binding</keyword>
<protein>
    <recommendedName>
        <fullName evidence="1 8">Valine--tRNA ligase</fullName>
        <ecNumber evidence="1 8">6.1.1.9</ecNumber>
    </recommendedName>
</protein>
<dbReference type="Pfam" id="PF08264">
    <property type="entry name" value="Anticodon_1"/>
    <property type="match status" value="1"/>
</dbReference>
<evidence type="ECO:0000256" key="7">
    <source>
        <dbReference type="ARBA" id="ARBA00047552"/>
    </source>
</evidence>
<evidence type="ECO:0000259" key="9">
    <source>
        <dbReference type="PROSITE" id="PS50903"/>
    </source>
</evidence>
<dbReference type="SUPFAM" id="SSF50677">
    <property type="entry name" value="ValRS/IleRS/LeuRS editing domain"/>
    <property type="match status" value="1"/>
</dbReference>
<feature type="domain" description="Rubredoxin-like" evidence="9">
    <location>
        <begin position="411"/>
        <end position="462"/>
    </location>
</feature>
<dbReference type="GO" id="GO:0005829">
    <property type="term" value="C:cytosol"/>
    <property type="evidence" value="ECO:0007669"/>
    <property type="project" value="TreeGrafter"/>
</dbReference>
<dbReference type="InterPro" id="IPR013155">
    <property type="entry name" value="M/V/L/I-tRNA-synth_anticd-bd"/>
</dbReference>
<dbReference type="SUPFAM" id="SSF52374">
    <property type="entry name" value="Nucleotidylyl transferase"/>
    <property type="match status" value="1"/>
</dbReference>
<dbReference type="NCBIfam" id="NF009687">
    <property type="entry name" value="PRK13208.1"/>
    <property type="match status" value="1"/>
</dbReference>
<dbReference type="InterPro" id="IPR014729">
    <property type="entry name" value="Rossmann-like_a/b/a_fold"/>
</dbReference>
<keyword evidence="2 10" id="KW-0436">Ligase</keyword>
<evidence type="ECO:0000313" key="11">
    <source>
        <dbReference type="Proteomes" id="UP000177583"/>
    </source>
</evidence>
<keyword evidence="3" id="KW-0547">Nucleotide-binding</keyword>
<dbReference type="PANTHER" id="PTHR11946">
    <property type="entry name" value="VALYL-TRNA SYNTHETASES"/>
    <property type="match status" value="1"/>
</dbReference>
<keyword evidence="5" id="KW-0648">Protein biosynthesis</keyword>
<evidence type="ECO:0000256" key="8">
    <source>
        <dbReference type="NCBIfam" id="TIGR00422"/>
    </source>
</evidence>
<proteinExistence type="predicted"/>
<reference evidence="10 11" key="1">
    <citation type="journal article" date="2016" name="Nat. Commun.">
        <title>Thousands of microbial genomes shed light on interconnected biogeochemical processes in an aquifer system.</title>
        <authorList>
            <person name="Anantharaman K."/>
            <person name="Brown C.T."/>
            <person name="Hug L.A."/>
            <person name="Sharon I."/>
            <person name="Castelle C.J."/>
            <person name="Probst A.J."/>
            <person name="Thomas B.C."/>
            <person name="Singh A."/>
            <person name="Wilkins M.J."/>
            <person name="Karaoz U."/>
            <person name="Brodie E.L."/>
            <person name="Williams K.H."/>
            <person name="Hubbard S.S."/>
            <person name="Banfield J.F."/>
        </authorList>
    </citation>
    <scope>NUCLEOTIDE SEQUENCE [LARGE SCALE GENOMIC DNA]</scope>
</reference>
<dbReference type="EMBL" id="MFNF01000046">
    <property type="protein sequence ID" value="OGH00420.1"/>
    <property type="molecule type" value="Genomic_DNA"/>
</dbReference>
<dbReference type="NCBIfam" id="TIGR00422">
    <property type="entry name" value="valS"/>
    <property type="match status" value="1"/>
</dbReference>
<dbReference type="EC" id="6.1.1.9" evidence="1 8"/>
<gene>
    <name evidence="10" type="ORF">A2557_09245</name>
</gene>
<dbReference type="InterPro" id="IPR033705">
    <property type="entry name" value="Anticodon_Ia_Val"/>
</dbReference>
<dbReference type="InterPro" id="IPR009080">
    <property type="entry name" value="tRNAsynth_Ia_anticodon-bd"/>
</dbReference>
<dbReference type="Pfam" id="PF00133">
    <property type="entry name" value="tRNA-synt_1"/>
    <property type="match status" value="1"/>
</dbReference>
<dbReference type="CDD" id="cd07962">
    <property type="entry name" value="Anticodon_Ia_Val"/>
    <property type="match status" value="1"/>
</dbReference>
<evidence type="ECO:0000256" key="3">
    <source>
        <dbReference type="ARBA" id="ARBA00022741"/>
    </source>
</evidence>
<dbReference type="Gene3D" id="1.10.730.10">
    <property type="entry name" value="Isoleucyl-tRNA Synthetase, Domain 1"/>
    <property type="match status" value="1"/>
</dbReference>
<evidence type="ECO:0000256" key="5">
    <source>
        <dbReference type="ARBA" id="ARBA00022917"/>
    </source>
</evidence>